<sequence>MAEDNEEINEVARKMKSGTKEWYNASQEDAKVDDLRANLGLHVPTLSLRANLGLRISRPELAGKPWSPYPPPGLRANIGLHIPPPRLAGKRLNSISPPKACGQTSVSSHLRRLAANMVSISPTLSLRANLGLHNSPAQLRLERSLQLRCVA</sequence>
<evidence type="ECO:0000313" key="2">
    <source>
        <dbReference type="Proteomes" id="UP001283361"/>
    </source>
</evidence>
<dbReference type="EMBL" id="JAWDGP010001509">
    <property type="protein sequence ID" value="KAK3790878.1"/>
    <property type="molecule type" value="Genomic_DNA"/>
</dbReference>
<gene>
    <name evidence="1" type="ORF">RRG08_030746</name>
</gene>
<protein>
    <submittedName>
        <fullName evidence="1">Uncharacterized protein</fullName>
    </submittedName>
</protein>
<evidence type="ECO:0000313" key="1">
    <source>
        <dbReference type="EMBL" id="KAK3790878.1"/>
    </source>
</evidence>
<accession>A0AAE1AND3</accession>
<reference evidence="1" key="1">
    <citation type="journal article" date="2023" name="G3 (Bethesda)">
        <title>A reference genome for the long-term kleptoplast-retaining sea slug Elysia crispata morphotype clarki.</title>
        <authorList>
            <person name="Eastman K.E."/>
            <person name="Pendleton A.L."/>
            <person name="Shaikh M.A."/>
            <person name="Suttiyut T."/>
            <person name="Ogas R."/>
            <person name="Tomko P."/>
            <person name="Gavelis G."/>
            <person name="Widhalm J.R."/>
            <person name="Wisecaver J.H."/>
        </authorList>
    </citation>
    <scope>NUCLEOTIDE SEQUENCE</scope>
    <source>
        <strain evidence="1">ECLA1</strain>
    </source>
</reference>
<name>A0AAE1AND3_9GAST</name>
<proteinExistence type="predicted"/>
<dbReference type="Proteomes" id="UP001283361">
    <property type="component" value="Unassembled WGS sequence"/>
</dbReference>
<keyword evidence="2" id="KW-1185">Reference proteome</keyword>
<dbReference type="AlphaFoldDB" id="A0AAE1AND3"/>
<comment type="caution">
    <text evidence="1">The sequence shown here is derived from an EMBL/GenBank/DDBJ whole genome shotgun (WGS) entry which is preliminary data.</text>
</comment>
<organism evidence="1 2">
    <name type="scientific">Elysia crispata</name>
    <name type="common">lettuce slug</name>
    <dbReference type="NCBI Taxonomy" id="231223"/>
    <lineage>
        <taxon>Eukaryota</taxon>
        <taxon>Metazoa</taxon>
        <taxon>Spiralia</taxon>
        <taxon>Lophotrochozoa</taxon>
        <taxon>Mollusca</taxon>
        <taxon>Gastropoda</taxon>
        <taxon>Heterobranchia</taxon>
        <taxon>Euthyneura</taxon>
        <taxon>Panpulmonata</taxon>
        <taxon>Sacoglossa</taxon>
        <taxon>Placobranchoidea</taxon>
        <taxon>Plakobranchidae</taxon>
        <taxon>Elysia</taxon>
    </lineage>
</organism>